<dbReference type="AlphaFoldDB" id="A0A8H5CQB6"/>
<dbReference type="InterPro" id="IPR002524">
    <property type="entry name" value="Cation_efflux"/>
</dbReference>
<evidence type="ECO:0008006" key="12">
    <source>
        <dbReference type="Google" id="ProtNLM"/>
    </source>
</evidence>
<dbReference type="Pfam" id="PF01545">
    <property type="entry name" value="Cation_efflux"/>
    <property type="match status" value="1"/>
</dbReference>
<comment type="subcellular location">
    <subcellularLocation>
        <location evidence="1">Membrane</location>
        <topology evidence="1">Multi-pass membrane protein</topology>
    </subcellularLocation>
</comment>
<name>A0A8H5CQB6_9AGAR</name>
<protein>
    <recommendedName>
        <fullName evidence="12">Cation efflux protein cytoplasmic domain-containing protein</fullName>
    </recommendedName>
</protein>
<feature type="transmembrane region" description="Helical" evidence="7">
    <location>
        <begin position="355"/>
        <end position="376"/>
    </location>
</feature>
<dbReference type="GO" id="GO:0008324">
    <property type="term" value="F:monoatomic cation transmembrane transporter activity"/>
    <property type="evidence" value="ECO:0007669"/>
    <property type="project" value="InterPro"/>
</dbReference>
<evidence type="ECO:0000259" key="9">
    <source>
        <dbReference type="Pfam" id="PF16916"/>
    </source>
</evidence>
<feature type="compositionally biased region" description="Polar residues" evidence="6">
    <location>
        <begin position="166"/>
        <end position="175"/>
    </location>
</feature>
<dbReference type="Gene3D" id="3.30.70.1350">
    <property type="entry name" value="Cation efflux protein, cytoplasmic domain"/>
    <property type="match status" value="1"/>
</dbReference>
<sequence>MPSTLRRRTSSSHDPTKDPNTNQRRSSRISRILIPFRDRRQQNDPEKSPSVISSLNLFPDNPNVISSVAGPQPSISQPDNQTPTTLFPQHNAIFSVAGPRVRNVTAVTSPQLYEHSALLASPVDTSATSGVEGPDTATDASEPSRVPPVSVMTDASTLVPVRPDSRSSYETATSSEDPRDPFNLISAYKSEVQLKKIKKQSRRAKVGEKLTDYYSKQNELILNLLKPMEEHTTDAQDEKEAARLAVQIAIYASLIANFSLCVLQMYAAISALSLSLLATGIDSVFDIGSNVLLFYLHRRANKLDNTKWPVGGARLETIGNVIYGFLMGSVNLVVIVESVQSLLSHKNGEKNEFHLPSVVSVGAALGVKLLLFLYCYSIRKYSSQVQVLWEDHRNDLWINTFGVLMSTGGRLDPTGAIIIALGIVIAWSKTIYTQFCLLAGKSAPNEFIQLLVYKTATYSKEIVKVDTVRAYHSGPNYFVEVDIVMSPFTPLWRAHDLSQKLQDEIEVLPNVERAFVHVDHETSHSPEHRKLPSFS</sequence>
<dbReference type="GO" id="GO:0030003">
    <property type="term" value="P:intracellular monoatomic cation homeostasis"/>
    <property type="evidence" value="ECO:0007669"/>
    <property type="project" value="UniProtKB-ARBA"/>
</dbReference>
<keyword evidence="3 7" id="KW-0812">Transmembrane</keyword>
<feature type="transmembrane region" description="Helical" evidence="7">
    <location>
        <begin position="317"/>
        <end position="335"/>
    </location>
</feature>
<feature type="compositionally biased region" description="Basic residues" evidence="6">
    <location>
        <begin position="1"/>
        <end position="10"/>
    </location>
</feature>
<evidence type="ECO:0000313" key="10">
    <source>
        <dbReference type="EMBL" id="KAF5345693.1"/>
    </source>
</evidence>
<dbReference type="SUPFAM" id="SSF160240">
    <property type="entry name" value="Cation efflux protein cytoplasmic domain-like"/>
    <property type="match status" value="1"/>
</dbReference>
<dbReference type="InterPro" id="IPR050291">
    <property type="entry name" value="CDF_Transporter"/>
</dbReference>
<evidence type="ECO:0000256" key="3">
    <source>
        <dbReference type="ARBA" id="ARBA00022692"/>
    </source>
</evidence>
<feature type="compositionally biased region" description="Polar residues" evidence="6">
    <location>
        <begin position="73"/>
        <end position="84"/>
    </location>
</feature>
<evidence type="ECO:0000259" key="8">
    <source>
        <dbReference type="Pfam" id="PF01545"/>
    </source>
</evidence>
<evidence type="ECO:0000256" key="7">
    <source>
        <dbReference type="SAM" id="Phobius"/>
    </source>
</evidence>
<dbReference type="InterPro" id="IPR036837">
    <property type="entry name" value="Cation_efflux_CTD_sf"/>
</dbReference>
<evidence type="ECO:0000256" key="2">
    <source>
        <dbReference type="ARBA" id="ARBA00022448"/>
    </source>
</evidence>
<dbReference type="EMBL" id="JAACJM010000109">
    <property type="protein sequence ID" value="KAF5345693.1"/>
    <property type="molecule type" value="Genomic_DNA"/>
</dbReference>
<gene>
    <name evidence="10" type="ORF">D9758_013039</name>
</gene>
<dbReference type="PANTHER" id="PTHR43840">
    <property type="entry name" value="MITOCHONDRIAL METAL TRANSPORTER 1-RELATED"/>
    <property type="match status" value="1"/>
</dbReference>
<keyword evidence="5 7" id="KW-0472">Membrane</keyword>
<feature type="compositionally biased region" description="Basic and acidic residues" evidence="6">
    <location>
        <begin position="36"/>
        <end position="47"/>
    </location>
</feature>
<accession>A0A8H5CQB6</accession>
<feature type="region of interest" description="Disordered" evidence="6">
    <location>
        <begin position="1"/>
        <end position="84"/>
    </location>
</feature>
<feature type="region of interest" description="Disordered" evidence="6">
    <location>
        <begin position="124"/>
        <end position="180"/>
    </location>
</feature>
<evidence type="ECO:0000256" key="4">
    <source>
        <dbReference type="ARBA" id="ARBA00022989"/>
    </source>
</evidence>
<keyword evidence="11" id="KW-1185">Reference proteome</keyword>
<dbReference type="OrthoDB" id="78296at2759"/>
<proteinExistence type="predicted"/>
<feature type="domain" description="Cation efflux protein cytoplasmic" evidence="9">
    <location>
        <begin position="460"/>
        <end position="520"/>
    </location>
</feature>
<dbReference type="SUPFAM" id="SSF161111">
    <property type="entry name" value="Cation efflux protein transmembrane domain-like"/>
    <property type="match status" value="1"/>
</dbReference>
<feature type="domain" description="Cation efflux protein transmembrane" evidence="8">
    <location>
        <begin position="251"/>
        <end position="434"/>
    </location>
</feature>
<dbReference type="NCBIfam" id="TIGR01297">
    <property type="entry name" value="CDF"/>
    <property type="match status" value="1"/>
</dbReference>
<comment type="caution">
    <text evidence="10">The sequence shown here is derived from an EMBL/GenBank/DDBJ whole genome shotgun (WGS) entry which is preliminary data.</text>
</comment>
<evidence type="ECO:0000256" key="1">
    <source>
        <dbReference type="ARBA" id="ARBA00004141"/>
    </source>
</evidence>
<evidence type="ECO:0000313" key="11">
    <source>
        <dbReference type="Proteomes" id="UP000559256"/>
    </source>
</evidence>
<organism evidence="10 11">
    <name type="scientific">Tetrapyrgos nigripes</name>
    <dbReference type="NCBI Taxonomy" id="182062"/>
    <lineage>
        <taxon>Eukaryota</taxon>
        <taxon>Fungi</taxon>
        <taxon>Dikarya</taxon>
        <taxon>Basidiomycota</taxon>
        <taxon>Agaricomycotina</taxon>
        <taxon>Agaricomycetes</taxon>
        <taxon>Agaricomycetidae</taxon>
        <taxon>Agaricales</taxon>
        <taxon>Marasmiineae</taxon>
        <taxon>Marasmiaceae</taxon>
        <taxon>Tetrapyrgos</taxon>
    </lineage>
</organism>
<keyword evidence="4 7" id="KW-1133">Transmembrane helix</keyword>
<dbReference type="PANTHER" id="PTHR43840:SF12">
    <property type="entry name" value="CATION DIFFUSION FACILITATOR 1 (AFU_ORTHOLOGUE AFUA_1G14440)"/>
    <property type="match status" value="1"/>
</dbReference>
<evidence type="ECO:0000256" key="6">
    <source>
        <dbReference type="SAM" id="MobiDB-lite"/>
    </source>
</evidence>
<keyword evidence="2" id="KW-0813">Transport</keyword>
<dbReference type="FunFam" id="1.20.1510.10:FF:000005">
    <property type="entry name" value="Putative Cation diffusion facilitator 1"/>
    <property type="match status" value="1"/>
</dbReference>
<dbReference type="Gene3D" id="1.20.1510.10">
    <property type="entry name" value="Cation efflux protein transmembrane domain"/>
    <property type="match status" value="1"/>
</dbReference>
<dbReference type="InterPro" id="IPR027469">
    <property type="entry name" value="Cation_efflux_TMD_sf"/>
</dbReference>
<dbReference type="Pfam" id="PF16916">
    <property type="entry name" value="ZT_dimer"/>
    <property type="match status" value="1"/>
</dbReference>
<feature type="transmembrane region" description="Helical" evidence="7">
    <location>
        <begin position="248"/>
        <end position="269"/>
    </location>
</feature>
<dbReference type="Proteomes" id="UP000559256">
    <property type="component" value="Unassembled WGS sequence"/>
</dbReference>
<dbReference type="GO" id="GO:0098771">
    <property type="term" value="P:inorganic ion homeostasis"/>
    <property type="evidence" value="ECO:0007669"/>
    <property type="project" value="UniProtKB-ARBA"/>
</dbReference>
<dbReference type="InterPro" id="IPR027470">
    <property type="entry name" value="Cation_efflux_CTD"/>
</dbReference>
<dbReference type="GO" id="GO:0016020">
    <property type="term" value="C:membrane"/>
    <property type="evidence" value="ECO:0007669"/>
    <property type="project" value="UniProtKB-SubCell"/>
</dbReference>
<reference evidence="10 11" key="1">
    <citation type="journal article" date="2020" name="ISME J.">
        <title>Uncovering the hidden diversity of litter-decomposition mechanisms in mushroom-forming fungi.</title>
        <authorList>
            <person name="Floudas D."/>
            <person name="Bentzer J."/>
            <person name="Ahren D."/>
            <person name="Johansson T."/>
            <person name="Persson P."/>
            <person name="Tunlid A."/>
        </authorList>
    </citation>
    <scope>NUCLEOTIDE SEQUENCE [LARGE SCALE GENOMIC DNA]</scope>
    <source>
        <strain evidence="10 11">CBS 291.85</strain>
    </source>
</reference>
<evidence type="ECO:0000256" key="5">
    <source>
        <dbReference type="ARBA" id="ARBA00023136"/>
    </source>
</evidence>
<feature type="transmembrane region" description="Helical" evidence="7">
    <location>
        <begin position="275"/>
        <end position="296"/>
    </location>
</feature>
<dbReference type="InterPro" id="IPR058533">
    <property type="entry name" value="Cation_efflux_TM"/>
</dbReference>